<comment type="caution">
    <text evidence="2">The sequence shown here is derived from an EMBL/GenBank/DDBJ whole genome shotgun (WGS) entry which is preliminary data.</text>
</comment>
<evidence type="ECO:0000256" key="1">
    <source>
        <dbReference type="SAM" id="MobiDB-lite"/>
    </source>
</evidence>
<dbReference type="EMBL" id="LCLS01000006">
    <property type="protein sequence ID" value="KKU22090.1"/>
    <property type="molecule type" value="Genomic_DNA"/>
</dbReference>
<evidence type="ECO:0008006" key="4">
    <source>
        <dbReference type="Google" id="ProtNLM"/>
    </source>
</evidence>
<name>A0A0G1RMF5_9BACT</name>
<dbReference type="AlphaFoldDB" id="A0A0G1RMF5"/>
<organism evidence="2 3">
    <name type="scientific">Candidatus Nomurabacteria bacterium GW2011_GWA1_46_11</name>
    <dbReference type="NCBI Taxonomy" id="1618732"/>
    <lineage>
        <taxon>Bacteria</taxon>
        <taxon>Candidatus Nomuraibacteriota</taxon>
    </lineage>
</organism>
<sequence length="115" mass="13234">MDYVNEEQVKASGNSILRDNRGRLLPGARNNPTGRPPDTTEQKFIKKALKRWLKEYEQELAQSLPEIGPVLVKQAKRGDIRAIAEIHKVLGAHNKRDNDVLALKIDFDEDRKRYE</sequence>
<dbReference type="Proteomes" id="UP000034107">
    <property type="component" value="Unassembled WGS sequence"/>
</dbReference>
<evidence type="ECO:0000313" key="2">
    <source>
        <dbReference type="EMBL" id="KKU22090.1"/>
    </source>
</evidence>
<reference evidence="2 3" key="1">
    <citation type="journal article" date="2015" name="Nature">
        <title>rRNA introns, odd ribosomes, and small enigmatic genomes across a large radiation of phyla.</title>
        <authorList>
            <person name="Brown C.T."/>
            <person name="Hug L.A."/>
            <person name="Thomas B.C."/>
            <person name="Sharon I."/>
            <person name="Castelle C.J."/>
            <person name="Singh A."/>
            <person name="Wilkins M.J."/>
            <person name="Williams K.H."/>
            <person name="Banfield J.F."/>
        </authorList>
    </citation>
    <scope>NUCLEOTIDE SEQUENCE [LARGE SCALE GENOMIC DNA]</scope>
</reference>
<protein>
    <recommendedName>
        <fullName evidence="4">DUF5681 domain-containing protein</fullName>
    </recommendedName>
</protein>
<gene>
    <name evidence="2" type="ORF">UX31_C0006G0002</name>
</gene>
<evidence type="ECO:0000313" key="3">
    <source>
        <dbReference type="Proteomes" id="UP000034107"/>
    </source>
</evidence>
<proteinExistence type="predicted"/>
<feature type="region of interest" description="Disordered" evidence="1">
    <location>
        <begin position="1"/>
        <end position="42"/>
    </location>
</feature>
<accession>A0A0G1RMF5</accession>